<dbReference type="EMBL" id="MF101444">
    <property type="protein sequence ID" value="ARW66867.1"/>
    <property type="molecule type" value="Genomic_DNA"/>
</dbReference>
<accession>A0A1Z1ML96</accession>
<reference evidence="2" key="1">
    <citation type="journal article" date="2017" name="J. Phycol.">
        <title>Analysis of chloroplast genomes and a supermatrix inform reclassification of the Rhodomelaceae (Rhodophyta).</title>
        <authorList>
            <person name="Diaz-Tapia P."/>
            <person name="Maggs C.A."/>
            <person name="West J.A."/>
            <person name="Verbruggen H."/>
        </authorList>
    </citation>
    <scope>NUCLEOTIDE SEQUENCE</scope>
    <source>
        <strain evidence="2">PD1107</strain>
    </source>
</reference>
<organism evidence="2">
    <name type="scientific">Dipterosiphonia australica</name>
    <dbReference type="NCBI Taxonomy" id="2007208"/>
    <lineage>
        <taxon>Eukaryota</taxon>
        <taxon>Rhodophyta</taxon>
        <taxon>Florideophyceae</taxon>
        <taxon>Rhodymeniophycidae</taxon>
        <taxon>Ceramiales</taxon>
        <taxon>Rhodomelaceae</taxon>
        <taxon>Herposiphonieae</taxon>
        <taxon>Dipterosiphonia</taxon>
    </lineage>
</organism>
<keyword evidence="2" id="KW-0150">Chloroplast</keyword>
<name>A0A1Z1ML96_9FLOR</name>
<evidence type="ECO:0000313" key="2">
    <source>
        <dbReference type="EMBL" id="ARW66867.1"/>
    </source>
</evidence>
<dbReference type="GeneID" id="33360082"/>
<keyword evidence="1" id="KW-0812">Transmembrane</keyword>
<sequence length="35" mass="4406">MNFCLHYLVIFINFQVYVLHFYLICLFGNYYFSIF</sequence>
<protein>
    <submittedName>
        <fullName evidence="2">Uncharacterized protein</fullName>
    </submittedName>
</protein>
<dbReference type="AlphaFoldDB" id="A0A1Z1ML96"/>
<proteinExistence type="predicted"/>
<gene>
    <name evidence="2" type="primary">orf35</name>
</gene>
<feature type="transmembrane region" description="Helical" evidence="1">
    <location>
        <begin position="6"/>
        <end position="32"/>
    </location>
</feature>
<keyword evidence="1" id="KW-0472">Membrane</keyword>
<evidence type="ECO:0000256" key="1">
    <source>
        <dbReference type="SAM" id="Phobius"/>
    </source>
</evidence>
<keyword evidence="2" id="KW-0934">Plastid</keyword>
<keyword evidence="1" id="KW-1133">Transmembrane helix</keyword>
<dbReference type="RefSeq" id="YP_009397681.1">
    <property type="nucleotide sequence ID" value="NC_035288.1"/>
</dbReference>
<geneLocation type="chloroplast" evidence="2"/>